<dbReference type="SMART" id="SM00387">
    <property type="entry name" value="HATPase_c"/>
    <property type="match status" value="1"/>
</dbReference>
<evidence type="ECO:0000256" key="2">
    <source>
        <dbReference type="ARBA" id="ARBA00004651"/>
    </source>
</evidence>
<dbReference type="InterPro" id="IPR003660">
    <property type="entry name" value="HAMP_dom"/>
</dbReference>
<evidence type="ECO:0000256" key="6">
    <source>
        <dbReference type="ARBA" id="ARBA00022553"/>
    </source>
</evidence>
<feature type="domain" description="Histidine kinase" evidence="16">
    <location>
        <begin position="253"/>
        <end position="470"/>
    </location>
</feature>
<evidence type="ECO:0000256" key="12">
    <source>
        <dbReference type="ARBA" id="ARBA00022989"/>
    </source>
</evidence>
<evidence type="ECO:0000256" key="15">
    <source>
        <dbReference type="SAM" id="Phobius"/>
    </source>
</evidence>
<evidence type="ECO:0000256" key="5">
    <source>
        <dbReference type="ARBA" id="ARBA00022475"/>
    </source>
</evidence>
<accession>A0ABS7DCI9</accession>
<dbReference type="Pfam" id="PF02518">
    <property type="entry name" value="HATPase_c"/>
    <property type="match status" value="1"/>
</dbReference>
<evidence type="ECO:0000259" key="17">
    <source>
        <dbReference type="PROSITE" id="PS50885"/>
    </source>
</evidence>
<evidence type="ECO:0000256" key="1">
    <source>
        <dbReference type="ARBA" id="ARBA00000085"/>
    </source>
</evidence>
<dbReference type="Pfam" id="PF18719">
    <property type="entry name" value="ArlS_N"/>
    <property type="match status" value="1"/>
</dbReference>
<dbReference type="CDD" id="cd06225">
    <property type="entry name" value="HAMP"/>
    <property type="match status" value="1"/>
</dbReference>
<dbReference type="SUPFAM" id="SSF55874">
    <property type="entry name" value="ATPase domain of HSP90 chaperone/DNA topoisomerase II/histidine kinase"/>
    <property type="match status" value="1"/>
</dbReference>
<comment type="caution">
    <text evidence="18">The sequence shown here is derived from an EMBL/GenBank/DDBJ whole genome shotgun (WGS) entry which is preliminary data.</text>
</comment>
<name>A0ABS7DCI9_9BACL</name>
<comment type="catalytic activity">
    <reaction evidence="1">
        <text>ATP + protein L-histidine = ADP + protein N-phospho-L-histidine.</text>
        <dbReference type="EC" id="2.7.13.3"/>
    </reaction>
</comment>
<evidence type="ECO:0000256" key="14">
    <source>
        <dbReference type="ARBA" id="ARBA00023136"/>
    </source>
</evidence>
<dbReference type="InterPro" id="IPR005467">
    <property type="entry name" value="His_kinase_dom"/>
</dbReference>
<evidence type="ECO:0000256" key="9">
    <source>
        <dbReference type="ARBA" id="ARBA00022741"/>
    </source>
</evidence>
<dbReference type="Proteomes" id="UP000812277">
    <property type="component" value="Unassembled WGS sequence"/>
</dbReference>
<evidence type="ECO:0000256" key="10">
    <source>
        <dbReference type="ARBA" id="ARBA00022777"/>
    </source>
</evidence>
<keyword evidence="8 15" id="KW-0812">Transmembrane</keyword>
<dbReference type="PROSITE" id="PS50109">
    <property type="entry name" value="HIS_KIN"/>
    <property type="match status" value="1"/>
</dbReference>
<dbReference type="GO" id="GO:0016301">
    <property type="term" value="F:kinase activity"/>
    <property type="evidence" value="ECO:0007669"/>
    <property type="project" value="UniProtKB-KW"/>
</dbReference>
<reference evidence="18 19" key="1">
    <citation type="submission" date="2021-07" db="EMBL/GenBank/DDBJ databases">
        <title>Paenibacillus radiodurans sp. nov., isolated from the southeastern edge of Tengger Desert.</title>
        <authorList>
            <person name="Zhang G."/>
        </authorList>
    </citation>
    <scope>NUCLEOTIDE SEQUENCE [LARGE SCALE GENOMIC DNA]</scope>
    <source>
        <strain evidence="18 19">DT7-4</strain>
    </source>
</reference>
<evidence type="ECO:0000256" key="4">
    <source>
        <dbReference type="ARBA" id="ARBA00015735"/>
    </source>
</evidence>
<keyword evidence="5" id="KW-1003">Cell membrane</keyword>
<evidence type="ECO:0000256" key="11">
    <source>
        <dbReference type="ARBA" id="ARBA00022840"/>
    </source>
</evidence>
<organism evidence="18 19">
    <name type="scientific">Paenibacillus oenotherae</name>
    <dbReference type="NCBI Taxonomy" id="1435645"/>
    <lineage>
        <taxon>Bacteria</taxon>
        <taxon>Bacillati</taxon>
        <taxon>Bacillota</taxon>
        <taxon>Bacilli</taxon>
        <taxon>Bacillales</taxon>
        <taxon>Paenibacillaceae</taxon>
        <taxon>Paenibacillus</taxon>
    </lineage>
</organism>
<keyword evidence="19" id="KW-1185">Reference proteome</keyword>
<dbReference type="PANTHER" id="PTHR45528:SF12">
    <property type="entry name" value="SENSOR HISTIDINE KINASE ARSS"/>
    <property type="match status" value="1"/>
</dbReference>
<keyword evidence="14 15" id="KW-0472">Membrane</keyword>
<dbReference type="SUPFAM" id="SSF47384">
    <property type="entry name" value="Homodimeric domain of signal transducing histidine kinase"/>
    <property type="match status" value="1"/>
</dbReference>
<protein>
    <recommendedName>
        <fullName evidence="4">Signal transduction histidine-protein kinase ArlS</fullName>
        <ecNumber evidence="3">2.7.13.3</ecNumber>
    </recommendedName>
</protein>
<evidence type="ECO:0000313" key="18">
    <source>
        <dbReference type="EMBL" id="MBW7476873.1"/>
    </source>
</evidence>
<feature type="domain" description="HAMP" evidence="17">
    <location>
        <begin position="192"/>
        <end position="245"/>
    </location>
</feature>
<keyword evidence="7" id="KW-0808">Transferase</keyword>
<keyword evidence="6" id="KW-0597">Phosphoprotein</keyword>
<dbReference type="InterPro" id="IPR050398">
    <property type="entry name" value="HssS/ArlS-like"/>
</dbReference>
<dbReference type="SUPFAM" id="SSF158472">
    <property type="entry name" value="HAMP domain-like"/>
    <property type="match status" value="1"/>
</dbReference>
<keyword evidence="13" id="KW-0902">Two-component regulatory system</keyword>
<dbReference type="EC" id="2.7.13.3" evidence="3"/>
<dbReference type="InterPro" id="IPR041610">
    <property type="entry name" value="ArlS_N"/>
</dbReference>
<evidence type="ECO:0000313" key="19">
    <source>
        <dbReference type="Proteomes" id="UP000812277"/>
    </source>
</evidence>
<sequence>MSLKSWTGSFLRMPIKFKLTLWSTLFIMVLFVGYNALQYIIMEQWIIHREKRNMEHSMNAILNYFLEEEADLTTKNLGNIRQYLNKMNRDDQRIRILGADNKPILTIANNMPDNGNEYQAKARNEIELYRQDSSSLLIMQRPITIFEFNGSVEIVKSLAQYEDLRKTISRAMLYFMLGAIAFSLLVGWLLARNLLKPLQAMALTMRSIQNKGMQERMQPASNGDEIATLMKIFNDMMDKVEDSFQQQRRFVEDASHELRTPVAIIEGHLALLRRWGREDPVILSESLDASLEEFVRLKRLVMELLALSRAEQDIHAFEALLKNPAAVIRRIIDRFALIHPEFTLDIDVDRVDGTILMISNEHLEQILLILLDNAIKYSLERKVITVQAYSSGNQVDIAITDYGMGVPAKDLPYITDRFYRVDKARSRELGGNGLGLAIAKRLIERYQGTLAFQSEENAGTTATISLPCIREDAKPGDGEDGGVVRNG</sequence>
<dbReference type="SMART" id="SM00388">
    <property type="entry name" value="HisKA"/>
    <property type="match status" value="1"/>
</dbReference>
<keyword evidence="12 15" id="KW-1133">Transmembrane helix</keyword>
<dbReference type="PROSITE" id="PS50885">
    <property type="entry name" value="HAMP"/>
    <property type="match status" value="1"/>
</dbReference>
<dbReference type="PANTHER" id="PTHR45528">
    <property type="entry name" value="SENSOR HISTIDINE KINASE CPXA"/>
    <property type="match status" value="1"/>
</dbReference>
<evidence type="ECO:0000256" key="7">
    <source>
        <dbReference type="ARBA" id="ARBA00022679"/>
    </source>
</evidence>
<dbReference type="CDD" id="cd00082">
    <property type="entry name" value="HisKA"/>
    <property type="match status" value="1"/>
</dbReference>
<gene>
    <name evidence="18" type="ORF">K0T92_19330</name>
</gene>
<dbReference type="Pfam" id="PF00672">
    <property type="entry name" value="HAMP"/>
    <property type="match status" value="1"/>
</dbReference>
<dbReference type="EMBL" id="JAHZIJ010000017">
    <property type="protein sequence ID" value="MBW7476873.1"/>
    <property type="molecule type" value="Genomic_DNA"/>
</dbReference>
<keyword evidence="10 18" id="KW-0418">Kinase</keyword>
<dbReference type="InterPro" id="IPR036097">
    <property type="entry name" value="HisK_dim/P_sf"/>
</dbReference>
<evidence type="ECO:0000256" key="8">
    <source>
        <dbReference type="ARBA" id="ARBA00022692"/>
    </source>
</evidence>
<dbReference type="InterPro" id="IPR004358">
    <property type="entry name" value="Sig_transdc_His_kin-like_C"/>
</dbReference>
<comment type="subcellular location">
    <subcellularLocation>
        <location evidence="2">Cell membrane</location>
        <topology evidence="2">Multi-pass membrane protein</topology>
    </subcellularLocation>
</comment>
<dbReference type="InterPro" id="IPR003594">
    <property type="entry name" value="HATPase_dom"/>
</dbReference>
<dbReference type="Pfam" id="PF00512">
    <property type="entry name" value="HisKA"/>
    <property type="match status" value="1"/>
</dbReference>
<evidence type="ECO:0000256" key="3">
    <source>
        <dbReference type="ARBA" id="ARBA00012438"/>
    </source>
</evidence>
<feature type="transmembrane region" description="Helical" evidence="15">
    <location>
        <begin position="20"/>
        <end position="42"/>
    </location>
</feature>
<evidence type="ECO:0000259" key="16">
    <source>
        <dbReference type="PROSITE" id="PS50109"/>
    </source>
</evidence>
<dbReference type="Gene3D" id="1.10.287.130">
    <property type="match status" value="1"/>
</dbReference>
<dbReference type="Gene3D" id="6.10.340.10">
    <property type="match status" value="1"/>
</dbReference>
<dbReference type="SMART" id="SM00304">
    <property type="entry name" value="HAMP"/>
    <property type="match status" value="1"/>
</dbReference>
<dbReference type="InterPro" id="IPR036890">
    <property type="entry name" value="HATPase_C_sf"/>
</dbReference>
<proteinExistence type="predicted"/>
<keyword evidence="9" id="KW-0547">Nucleotide-binding</keyword>
<dbReference type="PRINTS" id="PR00344">
    <property type="entry name" value="BCTRLSENSOR"/>
</dbReference>
<dbReference type="InterPro" id="IPR003661">
    <property type="entry name" value="HisK_dim/P_dom"/>
</dbReference>
<evidence type="ECO:0000256" key="13">
    <source>
        <dbReference type="ARBA" id="ARBA00023012"/>
    </source>
</evidence>
<feature type="transmembrane region" description="Helical" evidence="15">
    <location>
        <begin position="171"/>
        <end position="191"/>
    </location>
</feature>
<dbReference type="Gene3D" id="3.30.565.10">
    <property type="entry name" value="Histidine kinase-like ATPase, C-terminal domain"/>
    <property type="match status" value="1"/>
</dbReference>
<keyword evidence="11" id="KW-0067">ATP-binding</keyword>